<evidence type="ECO:0000256" key="7">
    <source>
        <dbReference type="ARBA" id="ARBA00023136"/>
    </source>
</evidence>
<evidence type="ECO:0000256" key="6">
    <source>
        <dbReference type="ARBA" id="ARBA00022989"/>
    </source>
</evidence>
<comment type="caution">
    <text evidence="9">The sequence shown here is derived from an EMBL/GenBank/DDBJ whole genome shotgun (WGS) entry which is preliminary data.</text>
</comment>
<evidence type="ECO:0000256" key="8">
    <source>
        <dbReference type="SAM" id="Phobius"/>
    </source>
</evidence>
<evidence type="ECO:0000256" key="4">
    <source>
        <dbReference type="ARBA" id="ARBA00022475"/>
    </source>
</evidence>
<keyword evidence="4" id="KW-1003">Cell membrane</keyword>
<dbReference type="AlphaFoldDB" id="A0A556ABU2"/>
<dbReference type="Proteomes" id="UP000318405">
    <property type="component" value="Unassembled WGS sequence"/>
</dbReference>
<evidence type="ECO:0008006" key="11">
    <source>
        <dbReference type="Google" id="ProtNLM"/>
    </source>
</evidence>
<evidence type="ECO:0000256" key="2">
    <source>
        <dbReference type="ARBA" id="ARBA00009212"/>
    </source>
</evidence>
<comment type="similarity">
    <text evidence="2">Belongs to the CPA3 antiporters (TC 2.A.63) subunit F family.</text>
</comment>
<dbReference type="PANTHER" id="PTHR34702">
    <property type="entry name" value="NA(+)/H(+) ANTIPORTER SUBUNIT F1"/>
    <property type="match status" value="1"/>
</dbReference>
<sequence>MTSWYIGLAALLLVQLLIGLARVLRGPAPPDRMTCAQLFGTMGVAILLLLAEAVELPALRDVALVFALLGALAASAFVARVWPRRGKERP</sequence>
<dbReference type="RefSeq" id="WP_143950278.1">
    <property type="nucleotide sequence ID" value="NZ_BAABMB010000003.1"/>
</dbReference>
<feature type="transmembrane region" description="Helical" evidence="8">
    <location>
        <begin position="62"/>
        <end position="82"/>
    </location>
</feature>
<dbReference type="GO" id="GO:0015385">
    <property type="term" value="F:sodium:proton antiporter activity"/>
    <property type="evidence" value="ECO:0007669"/>
    <property type="project" value="TreeGrafter"/>
</dbReference>
<keyword evidence="10" id="KW-1185">Reference proteome</keyword>
<dbReference type="EMBL" id="VLTJ01000039">
    <property type="protein sequence ID" value="TSH90362.1"/>
    <property type="molecule type" value="Genomic_DNA"/>
</dbReference>
<evidence type="ECO:0000256" key="3">
    <source>
        <dbReference type="ARBA" id="ARBA00022448"/>
    </source>
</evidence>
<organism evidence="9 10">
    <name type="scientific">Verticiella sediminum</name>
    <dbReference type="NCBI Taxonomy" id="1247510"/>
    <lineage>
        <taxon>Bacteria</taxon>
        <taxon>Pseudomonadati</taxon>
        <taxon>Pseudomonadota</taxon>
        <taxon>Betaproteobacteria</taxon>
        <taxon>Burkholderiales</taxon>
        <taxon>Alcaligenaceae</taxon>
        <taxon>Verticiella</taxon>
    </lineage>
</organism>
<keyword evidence="3" id="KW-0813">Transport</keyword>
<keyword evidence="5 8" id="KW-0812">Transmembrane</keyword>
<keyword evidence="6 8" id="KW-1133">Transmembrane helix</keyword>
<feature type="transmembrane region" description="Helical" evidence="8">
    <location>
        <begin position="36"/>
        <end position="56"/>
    </location>
</feature>
<evidence type="ECO:0000256" key="5">
    <source>
        <dbReference type="ARBA" id="ARBA00022692"/>
    </source>
</evidence>
<dbReference type="GO" id="GO:0005886">
    <property type="term" value="C:plasma membrane"/>
    <property type="evidence" value="ECO:0007669"/>
    <property type="project" value="UniProtKB-SubCell"/>
</dbReference>
<comment type="subcellular location">
    <subcellularLocation>
        <location evidence="1">Cell membrane</location>
        <topology evidence="1">Multi-pass membrane protein</topology>
    </subcellularLocation>
</comment>
<accession>A0A556ABU2</accession>
<reference evidence="9 10" key="1">
    <citation type="submission" date="2019-07" db="EMBL/GenBank/DDBJ databases">
        <title>Qingshengfaniella alkalisoli gen. nov., sp. nov., isolated from saline soil.</title>
        <authorList>
            <person name="Xu L."/>
            <person name="Huang X.-X."/>
            <person name="Sun J.-Q."/>
        </authorList>
    </citation>
    <scope>NUCLEOTIDE SEQUENCE [LARGE SCALE GENOMIC DNA]</scope>
    <source>
        <strain evidence="9 10">DSM 27279</strain>
    </source>
</reference>
<evidence type="ECO:0000313" key="10">
    <source>
        <dbReference type="Proteomes" id="UP000318405"/>
    </source>
</evidence>
<name>A0A556ABU2_9BURK</name>
<protein>
    <recommendedName>
        <fullName evidence="11">PH regulation protein F</fullName>
    </recommendedName>
</protein>
<dbReference type="InterPro" id="IPR007208">
    <property type="entry name" value="MrpF/PhaF-like"/>
</dbReference>
<dbReference type="Pfam" id="PF04066">
    <property type="entry name" value="MrpF_PhaF"/>
    <property type="match status" value="1"/>
</dbReference>
<dbReference type="PANTHER" id="PTHR34702:SF1">
    <property type="entry name" value="NA(+)_H(+) ANTIPORTER SUBUNIT F"/>
    <property type="match status" value="1"/>
</dbReference>
<keyword evidence="7 8" id="KW-0472">Membrane</keyword>
<feature type="transmembrane region" description="Helical" evidence="8">
    <location>
        <begin position="6"/>
        <end position="24"/>
    </location>
</feature>
<evidence type="ECO:0000256" key="1">
    <source>
        <dbReference type="ARBA" id="ARBA00004651"/>
    </source>
</evidence>
<evidence type="ECO:0000313" key="9">
    <source>
        <dbReference type="EMBL" id="TSH90362.1"/>
    </source>
</evidence>
<proteinExistence type="inferred from homology"/>
<gene>
    <name evidence="9" type="ORF">FOZ76_21290</name>
</gene>